<dbReference type="Proteomes" id="UP000237105">
    <property type="component" value="Unassembled WGS sequence"/>
</dbReference>
<dbReference type="OrthoDB" id="10313704at2759"/>
<sequence>MSASTHAHEVRRVPWPPQPRTAEMRFSEGGDDISCVVARRTATRKEDAWRLVERVALTREALSLRMPTRLRSFLRLIIIPIYEIGRWVDVGHMLYIYKGMQTRLYIFYFSVVLYMYFVIINCKGN</sequence>
<feature type="compositionally biased region" description="Basic and acidic residues" evidence="1">
    <location>
        <begin position="1"/>
        <end position="12"/>
    </location>
</feature>
<accession>A0A2P5BDK7</accession>
<proteinExistence type="predicted"/>
<comment type="caution">
    <text evidence="3">The sequence shown here is derived from an EMBL/GenBank/DDBJ whole genome shotgun (WGS) entry which is preliminary data.</text>
</comment>
<name>A0A2P5BDK7_PARAD</name>
<protein>
    <submittedName>
        <fullName evidence="3">Uncharacterized protein</fullName>
    </submittedName>
</protein>
<keyword evidence="2" id="KW-0812">Transmembrane</keyword>
<feature type="region of interest" description="Disordered" evidence="1">
    <location>
        <begin position="1"/>
        <end position="20"/>
    </location>
</feature>
<organism evidence="3 4">
    <name type="scientific">Parasponia andersonii</name>
    <name type="common">Sponia andersonii</name>
    <dbReference type="NCBI Taxonomy" id="3476"/>
    <lineage>
        <taxon>Eukaryota</taxon>
        <taxon>Viridiplantae</taxon>
        <taxon>Streptophyta</taxon>
        <taxon>Embryophyta</taxon>
        <taxon>Tracheophyta</taxon>
        <taxon>Spermatophyta</taxon>
        <taxon>Magnoliopsida</taxon>
        <taxon>eudicotyledons</taxon>
        <taxon>Gunneridae</taxon>
        <taxon>Pentapetalae</taxon>
        <taxon>rosids</taxon>
        <taxon>fabids</taxon>
        <taxon>Rosales</taxon>
        <taxon>Cannabaceae</taxon>
        <taxon>Parasponia</taxon>
    </lineage>
</organism>
<keyword evidence="4" id="KW-1185">Reference proteome</keyword>
<evidence type="ECO:0000313" key="3">
    <source>
        <dbReference type="EMBL" id="PON46868.1"/>
    </source>
</evidence>
<evidence type="ECO:0000313" key="4">
    <source>
        <dbReference type="Proteomes" id="UP000237105"/>
    </source>
</evidence>
<reference evidence="4" key="1">
    <citation type="submission" date="2016-06" db="EMBL/GenBank/DDBJ databases">
        <title>Parallel loss of symbiosis genes in relatives of nitrogen-fixing non-legume Parasponia.</title>
        <authorList>
            <person name="Van Velzen R."/>
            <person name="Holmer R."/>
            <person name="Bu F."/>
            <person name="Rutten L."/>
            <person name="Van Zeijl A."/>
            <person name="Liu W."/>
            <person name="Santuari L."/>
            <person name="Cao Q."/>
            <person name="Sharma T."/>
            <person name="Shen D."/>
            <person name="Roswanjaya Y."/>
            <person name="Wardhani T."/>
            <person name="Kalhor M.S."/>
            <person name="Jansen J."/>
            <person name="Van den Hoogen J."/>
            <person name="Gungor B."/>
            <person name="Hartog M."/>
            <person name="Hontelez J."/>
            <person name="Verver J."/>
            <person name="Yang W.-C."/>
            <person name="Schijlen E."/>
            <person name="Repin R."/>
            <person name="Schilthuizen M."/>
            <person name="Schranz E."/>
            <person name="Heidstra R."/>
            <person name="Miyata K."/>
            <person name="Fedorova E."/>
            <person name="Kohlen W."/>
            <person name="Bisseling T."/>
            <person name="Smit S."/>
            <person name="Geurts R."/>
        </authorList>
    </citation>
    <scope>NUCLEOTIDE SEQUENCE [LARGE SCALE GENOMIC DNA]</scope>
    <source>
        <strain evidence="4">cv. WU1-14</strain>
    </source>
</reference>
<feature type="non-terminal residue" evidence="3">
    <location>
        <position position="125"/>
    </location>
</feature>
<keyword evidence="2" id="KW-1133">Transmembrane helix</keyword>
<dbReference type="AlphaFoldDB" id="A0A2P5BDK7"/>
<evidence type="ECO:0000256" key="1">
    <source>
        <dbReference type="SAM" id="MobiDB-lite"/>
    </source>
</evidence>
<gene>
    <name evidence="3" type="ORF">PanWU01x14_248550</name>
</gene>
<feature type="transmembrane region" description="Helical" evidence="2">
    <location>
        <begin position="103"/>
        <end position="122"/>
    </location>
</feature>
<evidence type="ECO:0000256" key="2">
    <source>
        <dbReference type="SAM" id="Phobius"/>
    </source>
</evidence>
<dbReference type="EMBL" id="JXTB01000304">
    <property type="protein sequence ID" value="PON46868.1"/>
    <property type="molecule type" value="Genomic_DNA"/>
</dbReference>
<keyword evidence="2" id="KW-0472">Membrane</keyword>